<comment type="similarity">
    <text evidence="1">Belongs to the CDC6/cdc18 family.</text>
</comment>
<name>A0A316YYS8_9BASI</name>
<dbReference type="GO" id="GO:0003688">
    <property type="term" value="F:DNA replication origin binding"/>
    <property type="evidence" value="ECO:0007669"/>
    <property type="project" value="TreeGrafter"/>
</dbReference>
<dbReference type="CDD" id="cd00009">
    <property type="entry name" value="AAA"/>
    <property type="match status" value="1"/>
</dbReference>
<sequence>MKARHHRPSGRAATVTSLPMLARYSNTVSRHLSTAAAAVRIAVATRATTSFKLLAGKRKGGESLADDLDGAQDSGCLYVCGLPGTGKTALVRSILSDVAAANFGKRGPRMAFVNCMSASQPRLVFNLVLQALGEKMQPDDVEAEKRLQTLIKDPSQRILIVLDEIDHLLRSRAHQNVLYRLFSWGALSPPASSSGTGNSMGTCGVVGIANSLDLTERFVPLLASKGAAPAVLHFRPFEAKEIMSVVRARLAGLKGRYDVDEDQLREEDDIIVEDGEEPPLPLFVPAALELASKKIAAATGDVRKALDTCRMAIDVVESEQRRLCALDSEEDKKQHLRTFTPSTAPRVTPAHILKVLSAVLGSPQLTKIRSLGLQPKLALLALLVAQKRSAESLSVLGSSSTSSSSSPSSSAESSAAAPTSVTRLADVESTYLTMLKTDGGSFTALERSELLDVYEMLEVQGLVTLSATASSSSPSGNIKRQLKAAAADAVGSRALRLAMGSEDVLKGITTAAPPVGAAAAATATASTAAATSKAVLESIRRIWSVEEARIRRNKGWEGMQGDADEERKRILREELGGGRGAQASF</sequence>
<evidence type="ECO:0000256" key="1">
    <source>
        <dbReference type="ARBA" id="ARBA00006184"/>
    </source>
</evidence>
<dbReference type="SMART" id="SM00382">
    <property type="entry name" value="AAA"/>
    <property type="match status" value="1"/>
</dbReference>
<protein>
    <submittedName>
        <fullName evidence="5">P-loop containing nucleoside triphosphate hydrolase protein</fullName>
    </submittedName>
</protein>
<evidence type="ECO:0000313" key="6">
    <source>
        <dbReference type="Proteomes" id="UP000245768"/>
    </source>
</evidence>
<feature type="compositionally biased region" description="Basic and acidic residues" evidence="3">
    <location>
        <begin position="565"/>
        <end position="576"/>
    </location>
</feature>
<keyword evidence="5" id="KW-0378">Hydrolase</keyword>
<dbReference type="PROSITE" id="PS50837">
    <property type="entry name" value="NACHT"/>
    <property type="match status" value="1"/>
</dbReference>
<dbReference type="OrthoDB" id="1926878at2759"/>
<dbReference type="Gene3D" id="1.10.8.60">
    <property type="match status" value="1"/>
</dbReference>
<dbReference type="GO" id="GO:0033314">
    <property type="term" value="P:mitotic DNA replication checkpoint signaling"/>
    <property type="evidence" value="ECO:0007669"/>
    <property type="project" value="TreeGrafter"/>
</dbReference>
<proteinExistence type="inferred from homology"/>
<organism evidence="5 6">
    <name type="scientific">Acaromyces ingoldii</name>
    <dbReference type="NCBI Taxonomy" id="215250"/>
    <lineage>
        <taxon>Eukaryota</taxon>
        <taxon>Fungi</taxon>
        <taxon>Dikarya</taxon>
        <taxon>Basidiomycota</taxon>
        <taxon>Ustilaginomycotina</taxon>
        <taxon>Exobasidiomycetes</taxon>
        <taxon>Exobasidiales</taxon>
        <taxon>Cryptobasidiaceae</taxon>
        <taxon>Acaromyces</taxon>
    </lineage>
</organism>
<keyword evidence="6" id="KW-1185">Reference proteome</keyword>
<dbReference type="PANTHER" id="PTHR10763:SF26">
    <property type="entry name" value="CELL DIVISION CONTROL PROTEIN 6 HOMOLOG"/>
    <property type="match status" value="1"/>
</dbReference>
<keyword evidence="2" id="KW-0235">DNA replication</keyword>
<dbReference type="GeneID" id="37039815"/>
<feature type="region of interest" description="Disordered" evidence="3">
    <location>
        <begin position="558"/>
        <end position="585"/>
    </location>
</feature>
<dbReference type="InterPro" id="IPR050311">
    <property type="entry name" value="ORC1/CDC6"/>
</dbReference>
<dbReference type="EMBL" id="KZ819634">
    <property type="protein sequence ID" value="PWN92995.1"/>
    <property type="molecule type" value="Genomic_DNA"/>
</dbReference>
<dbReference type="Gene3D" id="3.40.50.300">
    <property type="entry name" value="P-loop containing nucleotide triphosphate hydrolases"/>
    <property type="match status" value="1"/>
</dbReference>
<dbReference type="AlphaFoldDB" id="A0A316YYS8"/>
<dbReference type="InterPro" id="IPR054425">
    <property type="entry name" value="Cdc6_ORC1-like_ATPase_lid"/>
</dbReference>
<dbReference type="RefSeq" id="XP_025380193.1">
    <property type="nucleotide sequence ID" value="XM_025517899.1"/>
</dbReference>
<evidence type="ECO:0000313" key="5">
    <source>
        <dbReference type="EMBL" id="PWN92995.1"/>
    </source>
</evidence>
<evidence type="ECO:0000259" key="4">
    <source>
        <dbReference type="PROSITE" id="PS50837"/>
    </source>
</evidence>
<dbReference type="PANTHER" id="PTHR10763">
    <property type="entry name" value="CELL DIVISION CONTROL PROTEIN 6-RELATED"/>
    <property type="match status" value="1"/>
</dbReference>
<dbReference type="Proteomes" id="UP000245768">
    <property type="component" value="Unassembled WGS sequence"/>
</dbReference>
<dbReference type="InterPro" id="IPR003593">
    <property type="entry name" value="AAA+_ATPase"/>
</dbReference>
<feature type="domain" description="NACHT" evidence="4">
    <location>
        <begin position="75"/>
        <end position="168"/>
    </location>
</feature>
<accession>A0A316YYS8</accession>
<dbReference type="FunCoup" id="A0A316YYS8">
    <property type="interactions" value="351"/>
</dbReference>
<dbReference type="SUPFAM" id="SSF52540">
    <property type="entry name" value="P-loop containing nucleoside triphosphate hydrolases"/>
    <property type="match status" value="1"/>
</dbReference>
<dbReference type="STRING" id="215250.A0A316YYS8"/>
<dbReference type="InterPro" id="IPR027417">
    <property type="entry name" value="P-loop_NTPase"/>
</dbReference>
<feature type="region of interest" description="Disordered" evidence="3">
    <location>
        <begin position="396"/>
        <end position="419"/>
    </location>
</feature>
<evidence type="ECO:0000256" key="2">
    <source>
        <dbReference type="ARBA" id="ARBA00022705"/>
    </source>
</evidence>
<reference evidence="5 6" key="1">
    <citation type="journal article" date="2018" name="Mol. Biol. Evol.">
        <title>Broad Genomic Sampling Reveals a Smut Pathogenic Ancestry of the Fungal Clade Ustilaginomycotina.</title>
        <authorList>
            <person name="Kijpornyongpan T."/>
            <person name="Mondo S.J."/>
            <person name="Barry K."/>
            <person name="Sandor L."/>
            <person name="Lee J."/>
            <person name="Lipzen A."/>
            <person name="Pangilinan J."/>
            <person name="LaButti K."/>
            <person name="Hainaut M."/>
            <person name="Henrissat B."/>
            <person name="Grigoriev I.V."/>
            <person name="Spatafora J.W."/>
            <person name="Aime M.C."/>
        </authorList>
    </citation>
    <scope>NUCLEOTIDE SEQUENCE [LARGE SCALE GENOMIC DNA]</scope>
    <source>
        <strain evidence="5 6">MCA 4198</strain>
    </source>
</reference>
<dbReference type="InParanoid" id="A0A316YYS8"/>
<dbReference type="Pfam" id="PF22606">
    <property type="entry name" value="Cdc6-ORC-like_ATPase_lid"/>
    <property type="match status" value="1"/>
</dbReference>
<evidence type="ECO:0000256" key="3">
    <source>
        <dbReference type="SAM" id="MobiDB-lite"/>
    </source>
</evidence>
<gene>
    <name evidence="5" type="ORF">FA10DRAFT_11614</name>
</gene>
<dbReference type="Pfam" id="PF13401">
    <property type="entry name" value="AAA_22"/>
    <property type="match status" value="1"/>
</dbReference>
<dbReference type="GO" id="GO:0016887">
    <property type="term" value="F:ATP hydrolysis activity"/>
    <property type="evidence" value="ECO:0007669"/>
    <property type="project" value="InterPro"/>
</dbReference>
<dbReference type="InterPro" id="IPR049945">
    <property type="entry name" value="AAA_22"/>
</dbReference>
<dbReference type="GO" id="GO:0005634">
    <property type="term" value="C:nucleus"/>
    <property type="evidence" value="ECO:0007669"/>
    <property type="project" value="TreeGrafter"/>
</dbReference>
<dbReference type="GO" id="GO:0006270">
    <property type="term" value="P:DNA replication initiation"/>
    <property type="evidence" value="ECO:0007669"/>
    <property type="project" value="TreeGrafter"/>
</dbReference>
<dbReference type="InterPro" id="IPR007111">
    <property type="entry name" value="NACHT_NTPase"/>
</dbReference>